<dbReference type="Gene3D" id="2.60.120.10">
    <property type="entry name" value="Jelly Rolls"/>
    <property type="match status" value="1"/>
</dbReference>
<evidence type="ECO:0000313" key="3">
    <source>
        <dbReference type="Proteomes" id="UP000232145"/>
    </source>
</evidence>
<organism evidence="2 3">
    <name type="scientific">Leptospira harrisiae</name>
    <dbReference type="NCBI Taxonomy" id="2023189"/>
    <lineage>
        <taxon>Bacteria</taxon>
        <taxon>Pseudomonadati</taxon>
        <taxon>Spirochaetota</taxon>
        <taxon>Spirochaetia</taxon>
        <taxon>Leptospirales</taxon>
        <taxon>Leptospiraceae</taxon>
        <taxon>Leptospira</taxon>
    </lineage>
</organism>
<proteinExistence type="predicted"/>
<name>A0A2N0AGU0_9LEPT</name>
<dbReference type="EMBL" id="NPDX01000005">
    <property type="protein sequence ID" value="PJZ83518.1"/>
    <property type="molecule type" value="Genomic_DNA"/>
</dbReference>
<protein>
    <submittedName>
        <fullName evidence="2">Cupin</fullName>
    </submittedName>
</protein>
<dbReference type="RefSeq" id="WP_100743686.1">
    <property type="nucleotide sequence ID" value="NZ_NPDW01000002.1"/>
</dbReference>
<dbReference type="Proteomes" id="UP000232145">
    <property type="component" value="Unassembled WGS sequence"/>
</dbReference>
<sequence>MQEIQVIDSDLIGTLVKKAQTTERKRTNHNFHEQKEVYQRFLNVLSKNTYIPPHRHLSDPKPETFIILEGEIGFLIFNENGEVKETHKLSAKGPKRGIDLKPGVWHSLVCLSETAVCFEGKSGPYDPNIDKEFHPKYPLEGDSNFIETIKFFESLFL</sequence>
<evidence type="ECO:0000313" key="2">
    <source>
        <dbReference type="EMBL" id="PJZ83518.1"/>
    </source>
</evidence>
<gene>
    <name evidence="2" type="ORF">CH364_15020</name>
</gene>
<feature type="domain" description="Cupin fold metalloprotein WbuC cupin" evidence="1">
    <location>
        <begin position="7"/>
        <end position="89"/>
    </location>
</feature>
<dbReference type="NCBIfam" id="TIGR04366">
    <property type="entry name" value="cupin_WbuC"/>
    <property type="match status" value="1"/>
</dbReference>
<dbReference type="InterPro" id="IPR011051">
    <property type="entry name" value="RmlC_Cupin_sf"/>
</dbReference>
<reference evidence="2 3" key="1">
    <citation type="submission" date="2017-07" db="EMBL/GenBank/DDBJ databases">
        <title>Leptospira spp. isolated from tropical soils.</title>
        <authorList>
            <person name="Thibeaux R."/>
            <person name="Iraola G."/>
            <person name="Ferres I."/>
            <person name="Bierque E."/>
            <person name="Girault D."/>
            <person name="Soupe-Gilbert M.-E."/>
            <person name="Picardeau M."/>
            <person name="Goarant C."/>
        </authorList>
    </citation>
    <scope>NUCLEOTIDE SEQUENCE [LARGE SCALE GENOMIC DNA]</scope>
    <source>
        <strain evidence="2 3">FH2-B-A1</strain>
    </source>
</reference>
<keyword evidence="3" id="KW-1185">Reference proteome</keyword>
<evidence type="ECO:0000259" key="1">
    <source>
        <dbReference type="Pfam" id="PF19480"/>
    </source>
</evidence>
<dbReference type="InterPro" id="IPR027565">
    <property type="entry name" value="Cupin_WbuC"/>
</dbReference>
<dbReference type="InterPro" id="IPR014710">
    <property type="entry name" value="RmlC-like_jellyroll"/>
</dbReference>
<dbReference type="SUPFAM" id="SSF51182">
    <property type="entry name" value="RmlC-like cupins"/>
    <property type="match status" value="1"/>
</dbReference>
<dbReference type="OrthoDB" id="981227at2"/>
<comment type="caution">
    <text evidence="2">The sequence shown here is derived from an EMBL/GenBank/DDBJ whole genome shotgun (WGS) entry which is preliminary data.</text>
</comment>
<dbReference type="InterPro" id="IPR046058">
    <property type="entry name" value="WbuC_cupin"/>
</dbReference>
<dbReference type="Pfam" id="PF19480">
    <property type="entry name" value="DUF6016"/>
    <property type="match status" value="1"/>
</dbReference>
<dbReference type="CDD" id="cd07005">
    <property type="entry name" value="cupin_WbuC-like"/>
    <property type="match status" value="1"/>
</dbReference>
<accession>A0A2N0AGU0</accession>
<dbReference type="AlphaFoldDB" id="A0A2N0AGU0"/>